<evidence type="ECO:0000256" key="6">
    <source>
        <dbReference type="ARBA" id="ARBA00022723"/>
    </source>
</evidence>
<dbReference type="AlphaFoldDB" id="A0AA48H921"/>
<evidence type="ECO:0000256" key="10">
    <source>
        <dbReference type="ARBA" id="ARBA00032441"/>
    </source>
</evidence>
<sequence>MSQPLVLPHDPDLAAPPEGWTATALPALEDAGATEALAHALAPVLRAGDTILLQGQLGAGKSHFARTLIRALMGPEGERAEIPSPTFTLVQAYDSAAGEIWHADLYRMGDPQELVELGLDAAMEEAICLIEWPDRIAPDWPQEAICLRLERVPGAAEARGATLLAPAGSDLARRCLAAMAVA</sequence>
<dbReference type="InterPro" id="IPR003442">
    <property type="entry name" value="T6A_TsaE"/>
</dbReference>
<evidence type="ECO:0000256" key="8">
    <source>
        <dbReference type="ARBA" id="ARBA00022840"/>
    </source>
</evidence>
<evidence type="ECO:0000313" key="11">
    <source>
        <dbReference type="EMBL" id="BDW83918.1"/>
    </source>
</evidence>
<evidence type="ECO:0000256" key="1">
    <source>
        <dbReference type="ARBA" id="ARBA00004496"/>
    </source>
</evidence>
<evidence type="ECO:0000313" key="12">
    <source>
        <dbReference type="Proteomes" id="UP001337723"/>
    </source>
</evidence>
<organism evidence="11 12">
    <name type="scientific">Roseicyclus marinus</name>
    <dbReference type="NCBI Taxonomy" id="2161673"/>
    <lineage>
        <taxon>Bacteria</taxon>
        <taxon>Pseudomonadati</taxon>
        <taxon>Pseudomonadota</taxon>
        <taxon>Alphaproteobacteria</taxon>
        <taxon>Rhodobacterales</taxon>
        <taxon>Roseobacteraceae</taxon>
        <taxon>Roseicyclus</taxon>
    </lineage>
</organism>
<dbReference type="GO" id="GO:0005737">
    <property type="term" value="C:cytoplasm"/>
    <property type="evidence" value="ECO:0007669"/>
    <property type="project" value="UniProtKB-SubCell"/>
</dbReference>
<dbReference type="KEGG" id="rmai:MACH21_00950"/>
<dbReference type="InterPro" id="IPR027417">
    <property type="entry name" value="P-loop_NTPase"/>
</dbReference>
<accession>A0AA48H921</accession>
<dbReference type="NCBIfam" id="TIGR00150">
    <property type="entry name" value="T6A_YjeE"/>
    <property type="match status" value="1"/>
</dbReference>
<dbReference type="GO" id="GO:0046872">
    <property type="term" value="F:metal ion binding"/>
    <property type="evidence" value="ECO:0007669"/>
    <property type="project" value="UniProtKB-KW"/>
</dbReference>
<keyword evidence="4" id="KW-0963">Cytoplasm</keyword>
<evidence type="ECO:0000256" key="9">
    <source>
        <dbReference type="ARBA" id="ARBA00022842"/>
    </source>
</evidence>
<dbReference type="RefSeq" id="WP_338273391.1">
    <property type="nucleotide sequence ID" value="NZ_AP027266.1"/>
</dbReference>
<dbReference type="Proteomes" id="UP001337723">
    <property type="component" value="Chromosome"/>
</dbReference>
<name>A0AA48H921_9RHOB</name>
<evidence type="ECO:0000256" key="2">
    <source>
        <dbReference type="ARBA" id="ARBA00007599"/>
    </source>
</evidence>
<dbReference type="GO" id="GO:0002949">
    <property type="term" value="P:tRNA threonylcarbamoyladenosine modification"/>
    <property type="evidence" value="ECO:0007669"/>
    <property type="project" value="InterPro"/>
</dbReference>
<evidence type="ECO:0000256" key="7">
    <source>
        <dbReference type="ARBA" id="ARBA00022741"/>
    </source>
</evidence>
<evidence type="ECO:0000256" key="4">
    <source>
        <dbReference type="ARBA" id="ARBA00022490"/>
    </source>
</evidence>
<evidence type="ECO:0000256" key="5">
    <source>
        <dbReference type="ARBA" id="ARBA00022694"/>
    </source>
</evidence>
<keyword evidence="6" id="KW-0479">Metal-binding</keyword>
<keyword evidence="7" id="KW-0547">Nucleotide-binding</keyword>
<keyword evidence="8" id="KW-0067">ATP-binding</keyword>
<dbReference type="SUPFAM" id="SSF52540">
    <property type="entry name" value="P-loop containing nucleoside triphosphate hydrolases"/>
    <property type="match status" value="1"/>
</dbReference>
<dbReference type="Gene3D" id="3.40.50.300">
    <property type="entry name" value="P-loop containing nucleotide triphosphate hydrolases"/>
    <property type="match status" value="1"/>
</dbReference>
<reference evidence="11 12" key="1">
    <citation type="submission" date="2023-01" db="EMBL/GenBank/DDBJ databases">
        <title>Complete genome sequence of Roseicyclus marinus strain Dej080120_10.</title>
        <authorList>
            <person name="Ueki S."/>
            <person name="Maruyama F."/>
        </authorList>
    </citation>
    <scope>NUCLEOTIDE SEQUENCE [LARGE SCALE GENOMIC DNA]</scope>
    <source>
        <strain evidence="11 12">Dej080120_10</strain>
    </source>
</reference>
<evidence type="ECO:0000256" key="3">
    <source>
        <dbReference type="ARBA" id="ARBA00019010"/>
    </source>
</evidence>
<protein>
    <recommendedName>
        <fullName evidence="3">tRNA threonylcarbamoyladenosine biosynthesis protein TsaE</fullName>
    </recommendedName>
    <alternativeName>
        <fullName evidence="10">t(6)A37 threonylcarbamoyladenosine biosynthesis protein TsaE</fullName>
    </alternativeName>
</protein>
<keyword evidence="9" id="KW-0460">Magnesium</keyword>
<comment type="subcellular location">
    <subcellularLocation>
        <location evidence="1">Cytoplasm</location>
    </subcellularLocation>
</comment>
<keyword evidence="12" id="KW-1185">Reference proteome</keyword>
<dbReference type="PANTHER" id="PTHR33540:SF2">
    <property type="entry name" value="TRNA THREONYLCARBAMOYLADENOSINE BIOSYNTHESIS PROTEIN TSAE"/>
    <property type="match status" value="1"/>
</dbReference>
<proteinExistence type="inferred from homology"/>
<gene>
    <name evidence="11" type="ORF">MACH21_00950</name>
</gene>
<dbReference type="Pfam" id="PF02367">
    <property type="entry name" value="TsaE"/>
    <property type="match status" value="1"/>
</dbReference>
<comment type="similarity">
    <text evidence="2">Belongs to the TsaE family.</text>
</comment>
<dbReference type="GO" id="GO:0005524">
    <property type="term" value="F:ATP binding"/>
    <property type="evidence" value="ECO:0007669"/>
    <property type="project" value="UniProtKB-KW"/>
</dbReference>
<keyword evidence="5" id="KW-0819">tRNA processing</keyword>
<dbReference type="PANTHER" id="PTHR33540">
    <property type="entry name" value="TRNA THREONYLCARBAMOYLADENOSINE BIOSYNTHESIS PROTEIN TSAE"/>
    <property type="match status" value="1"/>
</dbReference>
<dbReference type="EMBL" id="AP027266">
    <property type="protein sequence ID" value="BDW83918.1"/>
    <property type="molecule type" value="Genomic_DNA"/>
</dbReference>